<protein>
    <recommendedName>
        <fullName evidence="3">RRM domain-containing protein</fullName>
    </recommendedName>
</protein>
<dbReference type="Proteomes" id="UP001396334">
    <property type="component" value="Unassembled WGS sequence"/>
</dbReference>
<sequence length="84" mass="9433">MSQVISLFCMEDEPGDFSVCSKYSSISPLEGSVAYVRSDAERAIEKFNGARFQLVVSEARYGIGGVPLERRKIHKEKLDFKLQS</sequence>
<evidence type="ECO:0000313" key="2">
    <source>
        <dbReference type="Proteomes" id="UP001396334"/>
    </source>
</evidence>
<gene>
    <name evidence="1" type="ORF">V6N11_062411</name>
</gene>
<evidence type="ECO:0000313" key="1">
    <source>
        <dbReference type="EMBL" id="KAK8991396.1"/>
    </source>
</evidence>
<accession>A0ABR2PT20</accession>
<proteinExistence type="predicted"/>
<comment type="caution">
    <text evidence="1">The sequence shown here is derived from an EMBL/GenBank/DDBJ whole genome shotgun (WGS) entry which is preliminary data.</text>
</comment>
<evidence type="ECO:0008006" key="3">
    <source>
        <dbReference type="Google" id="ProtNLM"/>
    </source>
</evidence>
<keyword evidence="2" id="KW-1185">Reference proteome</keyword>
<organism evidence="1 2">
    <name type="scientific">Hibiscus sabdariffa</name>
    <name type="common">roselle</name>
    <dbReference type="NCBI Taxonomy" id="183260"/>
    <lineage>
        <taxon>Eukaryota</taxon>
        <taxon>Viridiplantae</taxon>
        <taxon>Streptophyta</taxon>
        <taxon>Embryophyta</taxon>
        <taxon>Tracheophyta</taxon>
        <taxon>Spermatophyta</taxon>
        <taxon>Magnoliopsida</taxon>
        <taxon>eudicotyledons</taxon>
        <taxon>Gunneridae</taxon>
        <taxon>Pentapetalae</taxon>
        <taxon>rosids</taxon>
        <taxon>malvids</taxon>
        <taxon>Malvales</taxon>
        <taxon>Malvaceae</taxon>
        <taxon>Malvoideae</taxon>
        <taxon>Hibiscus</taxon>
    </lineage>
</organism>
<name>A0ABR2PT20_9ROSI</name>
<dbReference type="EMBL" id="JBBPBN010000052">
    <property type="protein sequence ID" value="KAK8991396.1"/>
    <property type="molecule type" value="Genomic_DNA"/>
</dbReference>
<reference evidence="1 2" key="1">
    <citation type="journal article" date="2024" name="G3 (Bethesda)">
        <title>Genome assembly of Hibiscus sabdariffa L. provides insights into metabolisms of medicinal natural products.</title>
        <authorList>
            <person name="Kim T."/>
        </authorList>
    </citation>
    <scope>NUCLEOTIDE SEQUENCE [LARGE SCALE GENOMIC DNA]</scope>
    <source>
        <strain evidence="1">TK-2024</strain>
        <tissue evidence="1">Old leaves</tissue>
    </source>
</reference>